<keyword evidence="1" id="KW-0812">Transmembrane</keyword>
<name>A0A2M7TG16_UNCKA</name>
<accession>A0A2M7TG16</accession>
<dbReference type="Pfam" id="PF13399">
    <property type="entry name" value="LytR_C"/>
    <property type="match status" value="1"/>
</dbReference>
<protein>
    <recommendedName>
        <fullName evidence="2">LytR/CpsA/Psr regulator C-terminal domain-containing protein</fullName>
    </recommendedName>
</protein>
<dbReference type="Gene3D" id="3.30.70.2390">
    <property type="match status" value="1"/>
</dbReference>
<dbReference type="Proteomes" id="UP000228920">
    <property type="component" value="Unassembled WGS sequence"/>
</dbReference>
<proteinExistence type="predicted"/>
<organism evidence="3 4">
    <name type="scientific">candidate division WWE3 bacterium CG_4_10_14_0_2_um_filter_41_14</name>
    <dbReference type="NCBI Taxonomy" id="1975072"/>
    <lineage>
        <taxon>Bacteria</taxon>
        <taxon>Katanobacteria</taxon>
    </lineage>
</organism>
<sequence>MASWKRYQKKARFSDVVQKLGIILSALIGVALFVVVFALGVWLQNTPQSGPIVYTKIGDAPANMRTQMTVFVAPDLFISLDPQSSDVSYAKLVEPLKSDSLRVYAYQNAIVVDGFIAYGETLFEQREVQEISSEIWKQVVSDHISSSFSRWQLLSLSKSLNKAVYKQHVELVFVESAVVDEELNIGVYNGTSVSGLATEASRWIENIGGDVVEVGNAPEKLEKTSIKVYVDVLDSPTIARLQRIFHVDAVTLEKSESLTRFDVVVTVGDDFYRQ</sequence>
<feature type="transmembrane region" description="Helical" evidence="1">
    <location>
        <begin position="20"/>
        <end position="43"/>
    </location>
</feature>
<evidence type="ECO:0000256" key="1">
    <source>
        <dbReference type="SAM" id="Phobius"/>
    </source>
</evidence>
<dbReference type="AlphaFoldDB" id="A0A2M7TG16"/>
<reference evidence="4" key="1">
    <citation type="submission" date="2017-09" db="EMBL/GenBank/DDBJ databases">
        <title>Depth-based differentiation of microbial function through sediment-hosted aquifers and enrichment of novel symbionts in the deep terrestrial subsurface.</title>
        <authorList>
            <person name="Probst A.J."/>
            <person name="Ladd B."/>
            <person name="Jarett J.K."/>
            <person name="Geller-Mcgrath D.E."/>
            <person name="Sieber C.M.K."/>
            <person name="Emerson J.B."/>
            <person name="Anantharaman K."/>
            <person name="Thomas B.C."/>
            <person name="Malmstrom R."/>
            <person name="Stieglmeier M."/>
            <person name="Klingl A."/>
            <person name="Woyke T."/>
            <person name="Ryan C.M."/>
            <person name="Banfield J.F."/>
        </authorList>
    </citation>
    <scope>NUCLEOTIDE SEQUENCE [LARGE SCALE GENOMIC DNA]</scope>
</reference>
<keyword evidence="1" id="KW-1133">Transmembrane helix</keyword>
<keyword evidence="1" id="KW-0472">Membrane</keyword>
<dbReference type="EMBL" id="PFNL01000157">
    <property type="protein sequence ID" value="PIZ44939.1"/>
    <property type="molecule type" value="Genomic_DNA"/>
</dbReference>
<evidence type="ECO:0000313" key="3">
    <source>
        <dbReference type="EMBL" id="PIZ44939.1"/>
    </source>
</evidence>
<evidence type="ECO:0000259" key="2">
    <source>
        <dbReference type="Pfam" id="PF13399"/>
    </source>
</evidence>
<evidence type="ECO:0000313" key="4">
    <source>
        <dbReference type="Proteomes" id="UP000228920"/>
    </source>
</evidence>
<dbReference type="InterPro" id="IPR027381">
    <property type="entry name" value="LytR/CpsA/Psr_C"/>
</dbReference>
<feature type="domain" description="LytR/CpsA/Psr regulator C-terminal" evidence="2">
    <location>
        <begin position="183"/>
        <end position="271"/>
    </location>
</feature>
<comment type="caution">
    <text evidence="3">The sequence shown here is derived from an EMBL/GenBank/DDBJ whole genome shotgun (WGS) entry which is preliminary data.</text>
</comment>
<gene>
    <name evidence="3" type="ORF">COY32_05850</name>
</gene>